<evidence type="ECO:0000259" key="3">
    <source>
        <dbReference type="PROSITE" id="PS50887"/>
    </source>
</evidence>
<dbReference type="Pfam" id="PF00990">
    <property type="entry name" value="GGDEF"/>
    <property type="match status" value="1"/>
</dbReference>
<dbReference type="InterPro" id="IPR052155">
    <property type="entry name" value="Biofilm_reg_signaling"/>
</dbReference>
<feature type="domain" description="GGDEF" evidence="3">
    <location>
        <begin position="276"/>
        <end position="411"/>
    </location>
</feature>
<dbReference type="Pfam" id="PF00563">
    <property type="entry name" value="EAL"/>
    <property type="match status" value="1"/>
</dbReference>
<keyword evidence="1" id="KW-0812">Transmembrane</keyword>
<dbReference type="OrthoDB" id="23692at2"/>
<dbReference type="Gene3D" id="3.20.20.450">
    <property type="entry name" value="EAL domain"/>
    <property type="match status" value="1"/>
</dbReference>
<dbReference type="InterPro" id="IPR000160">
    <property type="entry name" value="GGDEF_dom"/>
</dbReference>
<dbReference type="AlphaFoldDB" id="A0A346Y2N2"/>
<dbReference type="PROSITE" id="PS50883">
    <property type="entry name" value="EAL"/>
    <property type="match status" value="1"/>
</dbReference>
<dbReference type="PANTHER" id="PTHR44757:SF2">
    <property type="entry name" value="BIOFILM ARCHITECTURE MAINTENANCE PROTEIN MBAA"/>
    <property type="match status" value="1"/>
</dbReference>
<evidence type="ECO:0000259" key="2">
    <source>
        <dbReference type="PROSITE" id="PS50883"/>
    </source>
</evidence>
<feature type="transmembrane region" description="Helical" evidence="1">
    <location>
        <begin position="16"/>
        <end position="38"/>
    </location>
</feature>
<dbReference type="EMBL" id="CP031165">
    <property type="protein sequence ID" value="AXV08729.1"/>
    <property type="molecule type" value="Genomic_DNA"/>
</dbReference>
<name>A0A346Y2N2_9ACTN</name>
<dbReference type="KEGG" id="euz:DVS28_a4061"/>
<dbReference type="Proteomes" id="UP000264006">
    <property type="component" value="Chromosome"/>
</dbReference>
<dbReference type="PROSITE" id="PS51257">
    <property type="entry name" value="PROKAR_LIPOPROTEIN"/>
    <property type="match status" value="1"/>
</dbReference>
<dbReference type="PANTHER" id="PTHR44757">
    <property type="entry name" value="DIGUANYLATE CYCLASE DGCP"/>
    <property type="match status" value="1"/>
</dbReference>
<dbReference type="Gene3D" id="3.30.70.270">
    <property type="match status" value="1"/>
</dbReference>
<dbReference type="InterPro" id="IPR029787">
    <property type="entry name" value="Nucleotide_cyclase"/>
</dbReference>
<evidence type="ECO:0000313" key="4">
    <source>
        <dbReference type="EMBL" id="AXV08729.1"/>
    </source>
</evidence>
<feature type="transmembrane region" description="Helical" evidence="1">
    <location>
        <begin position="44"/>
        <end position="62"/>
    </location>
</feature>
<dbReference type="SMART" id="SM00052">
    <property type="entry name" value="EAL"/>
    <property type="match status" value="1"/>
</dbReference>
<evidence type="ECO:0000313" key="5">
    <source>
        <dbReference type="Proteomes" id="UP000264006"/>
    </source>
</evidence>
<protein>
    <submittedName>
        <fullName evidence="4">Diguanylate cyclase/phosphodiesterase (GGDEF &amp; EAL domains) with PAS/PAC sensor(S)</fullName>
    </submittedName>
</protein>
<keyword evidence="1" id="KW-0472">Membrane</keyword>
<feature type="transmembrane region" description="Helical" evidence="1">
    <location>
        <begin position="153"/>
        <end position="181"/>
    </location>
</feature>
<dbReference type="InterPro" id="IPR035919">
    <property type="entry name" value="EAL_sf"/>
</dbReference>
<dbReference type="InterPro" id="IPR043128">
    <property type="entry name" value="Rev_trsase/Diguanyl_cyclase"/>
</dbReference>
<dbReference type="RefSeq" id="WP_114593033.1">
    <property type="nucleotide sequence ID" value="NZ_CP031165.1"/>
</dbReference>
<feature type="domain" description="EAL" evidence="2">
    <location>
        <begin position="414"/>
        <end position="667"/>
    </location>
</feature>
<dbReference type="CDD" id="cd01949">
    <property type="entry name" value="GGDEF"/>
    <property type="match status" value="1"/>
</dbReference>
<accession>A0A346Y2N2</accession>
<gene>
    <name evidence="4" type="ORF">DVS28_a4061</name>
</gene>
<dbReference type="SUPFAM" id="SSF55073">
    <property type="entry name" value="Nucleotide cyclase"/>
    <property type="match status" value="1"/>
</dbReference>
<dbReference type="CDD" id="cd01948">
    <property type="entry name" value="EAL"/>
    <property type="match status" value="1"/>
</dbReference>
<organism evidence="4 5">
    <name type="scientific">Euzebya pacifica</name>
    <dbReference type="NCBI Taxonomy" id="1608957"/>
    <lineage>
        <taxon>Bacteria</taxon>
        <taxon>Bacillati</taxon>
        <taxon>Actinomycetota</taxon>
        <taxon>Nitriliruptoria</taxon>
        <taxon>Euzebyales</taxon>
    </lineage>
</organism>
<proteinExistence type="predicted"/>
<dbReference type="PROSITE" id="PS50887">
    <property type="entry name" value="GGDEF"/>
    <property type="match status" value="1"/>
</dbReference>
<dbReference type="InterPro" id="IPR001633">
    <property type="entry name" value="EAL_dom"/>
</dbReference>
<keyword evidence="5" id="KW-1185">Reference proteome</keyword>
<feature type="transmembrane region" description="Helical" evidence="1">
    <location>
        <begin position="82"/>
        <end position="107"/>
    </location>
</feature>
<dbReference type="SMART" id="SM00267">
    <property type="entry name" value="GGDEF"/>
    <property type="match status" value="1"/>
</dbReference>
<dbReference type="SUPFAM" id="SSF141868">
    <property type="entry name" value="EAL domain-like"/>
    <property type="match status" value="1"/>
</dbReference>
<sequence length="684" mass="73438">MSLRVTRRERAWGPQLLPAIVGGVVAAGVLACVHAAVVGANEGWMPNAPWLAAVLFASMVIAEVRPLQTIRAGDDSIITVSLAYSCALVFVLPGFGATLAVAAGTLFADVVNRAAPQKAAFNTAMMALSIHLGTFVLRAGGAQDLVAADPRDPMLLVTLLMAFVVIYSAATILVALVLSAVEEDSPIAVLRRDFFSTLPSDGMLLPLGPVLVVVGIHDPVLLPLAMVLTAVVHTSTRISTERERDATEDSLTGLLNRRALEQEAEAGLDRAARSGRRVVVLLMDLNRFKVINDTWGHHAGDEVIVEIARRLRDRMPTAALVARLGGDEFAVVLVDASSEAAVEMAEVASEVFVDPVEVDATDGVALEVTGAIGVATSGPGWSRFGELTRAADAAMYAGKRRGLPYLLADPDSSDGHHIQALERAIDSDEMHMDFQPLVDARTEAVMGFETLARWNHPQHGPIPPWEFVRDLEATGVLMGRFTERVLRDAVTMVRRLHDNGHPVSISVNVSPLNLADPDFVDTVLGTLDRHAIESRWLVLEITETALMSNLPACRRALRRLVDSGVGVSLDDFGSGHSSLAMIKDIPLTELKIDRSFVTNTDDERGVALLRTLVDLARIHGLRSIAEGVEDRATLHALAEIGFDQVQGYGIGRPLGADETLAWMSGRASLDPSGLHGMDRIVLEQ</sequence>
<keyword evidence="1" id="KW-1133">Transmembrane helix</keyword>
<dbReference type="NCBIfam" id="TIGR00254">
    <property type="entry name" value="GGDEF"/>
    <property type="match status" value="1"/>
</dbReference>
<reference evidence="4 5" key="1">
    <citation type="submission" date="2018-09" db="EMBL/GenBank/DDBJ databases">
        <title>Complete genome sequence of Euzebya sp. DY32-46 isolated from seawater of Pacific Ocean.</title>
        <authorList>
            <person name="Xu L."/>
            <person name="Wu Y.-H."/>
            <person name="Xu X.-W."/>
        </authorList>
    </citation>
    <scope>NUCLEOTIDE SEQUENCE [LARGE SCALE GENOMIC DNA]</scope>
    <source>
        <strain evidence="4 5">DY32-46</strain>
    </source>
</reference>
<evidence type="ECO:0000256" key="1">
    <source>
        <dbReference type="SAM" id="Phobius"/>
    </source>
</evidence>